<feature type="compositionally biased region" description="Basic residues" evidence="5">
    <location>
        <begin position="351"/>
        <end position="374"/>
    </location>
</feature>
<proteinExistence type="predicted"/>
<feature type="compositionally biased region" description="Low complexity" evidence="5">
    <location>
        <begin position="1"/>
        <end position="16"/>
    </location>
</feature>
<evidence type="ECO:0000313" key="6">
    <source>
        <dbReference type="EMBL" id="KAF9956809.1"/>
    </source>
</evidence>
<comment type="caution">
    <text evidence="6">The sequence shown here is derived from an EMBL/GenBank/DDBJ whole genome shotgun (WGS) entry which is preliminary data.</text>
</comment>
<keyword evidence="3" id="KW-1133">Transmembrane helix</keyword>
<organism evidence="6 7">
    <name type="scientific">Mortierella alpina</name>
    <name type="common">Oleaginous fungus</name>
    <name type="synonym">Mortierella renispora</name>
    <dbReference type="NCBI Taxonomy" id="64518"/>
    <lineage>
        <taxon>Eukaryota</taxon>
        <taxon>Fungi</taxon>
        <taxon>Fungi incertae sedis</taxon>
        <taxon>Mucoromycota</taxon>
        <taxon>Mortierellomycotina</taxon>
        <taxon>Mortierellomycetes</taxon>
        <taxon>Mortierellales</taxon>
        <taxon>Mortierellaceae</taxon>
        <taxon>Mortierella</taxon>
    </lineage>
</organism>
<reference evidence="6" key="1">
    <citation type="journal article" date="2020" name="Fungal Divers.">
        <title>Resolving the Mortierellaceae phylogeny through synthesis of multi-gene phylogenetics and phylogenomics.</title>
        <authorList>
            <person name="Vandepol N."/>
            <person name="Liber J."/>
            <person name="Desiro A."/>
            <person name="Na H."/>
            <person name="Kennedy M."/>
            <person name="Barry K."/>
            <person name="Grigoriev I.V."/>
            <person name="Miller A.N."/>
            <person name="O'Donnell K."/>
            <person name="Stajich J.E."/>
            <person name="Bonito G."/>
        </authorList>
    </citation>
    <scope>NUCLEOTIDE SEQUENCE</scope>
    <source>
        <strain evidence="6">CK1249</strain>
    </source>
</reference>
<gene>
    <name evidence="6" type="ORF">BGZ70_009758</name>
</gene>
<feature type="compositionally biased region" description="Basic residues" evidence="5">
    <location>
        <begin position="243"/>
        <end position="260"/>
    </location>
</feature>
<evidence type="ECO:0000256" key="4">
    <source>
        <dbReference type="ARBA" id="ARBA00023136"/>
    </source>
</evidence>
<dbReference type="PANTHER" id="PTHR35518:SF2">
    <property type="entry name" value="MAINTENANCE OF TELOMERE CAPPING PROTEIN 6"/>
    <property type="match status" value="1"/>
</dbReference>
<keyword evidence="7" id="KW-1185">Reference proteome</keyword>
<dbReference type="EMBL" id="JAAAHY010000817">
    <property type="protein sequence ID" value="KAF9956809.1"/>
    <property type="molecule type" value="Genomic_DNA"/>
</dbReference>
<feature type="compositionally biased region" description="Polar residues" evidence="5">
    <location>
        <begin position="221"/>
        <end position="239"/>
    </location>
</feature>
<evidence type="ECO:0000313" key="7">
    <source>
        <dbReference type="Proteomes" id="UP000738359"/>
    </source>
</evidence>
<accession>A0A9P6J0I7</accession>
<protein>
    <submittedName>
        <fullName evidence="6">Uncharacterized protein</fullName>
    </submittedName>
</protein>
<feature type="region of interest" description="Disordered" evidence="5">
    <location>
        <begin position="1"/>
        <end position="71"/>
    </location>
</feature>
<feature type="compositionally biased region" description="Basic and acidic residues" evidence="5">
    <location>
        <begin position="315"/>
        <end position="350"/>
    </location>
</feature>
<feature type="non-terminal residue" evidence="6">
    <location>
        <position position="1"/>
    </location>
</feature>
<feature type="region of interest" description="Disordered" evidence="5">
    <location>
        <begin position="203"/>
        <end position="398"/>
    </location>
</feature>
<dbReference type="PANTHER" id="PTHR35518">
    <property type="entry name" value="MAINTENANCE OF TELOMOERE CAPPING"/>
    <property type="match status" value="1"/>
</dbReference>
<keyword evidence="2" id="KW-0812">Transmembrane</keyword>
<dbReference type="InterPro" id="IPR051008">
    <property type="entry name" value="Telomere_Capping_Maintenance"/>
</dbReference>
<feature type="compositionally biased region" description="Basic and acidic residues" evidence="5">
    <location>
        <begin position="293"/>
        <end position="302"/>
    </location>
</feature>
<name>A0A9P6J0I7_MORAP</name>
<evidence type="ECO:0000256" key="1">
    <source>
        <dbReference type="ARBA" id="ARBA00004370"/>
    </source>
</evidence>
<comment type="subcellular location">
    <subcellularLocation>
        <location evidence="1">Membrane</location>
    </subcellularLocation>
</comment>
<dbReference type="Proteomes" id="UP000738359">
    <property type="component" value="Unassembled WGS sequence"/>
</dbReference>
<evidence type="ECO:0000256" key="3">
    <source>
        <dbReference type="ARBA" id="ARBA00022989"/>
    </source>
</evidence>
<evidence type="ECO:0000256" key="5">
    <source>
        <dbReference type="SAM" id="MobiDB-lite"/>
    </source>
</evidence>
<evidence type="ECO:0000256" key="2">
    <source>
        <dbReference type="ARBA" id="ARBA00022692"/>
    </source>
</evidence>
<dbReference type="AlphaFoldDB" id="A0A9P6J0I7"/>
<dbReference type="GO" id="GO:0016020">
    <property type="term" value="C:membrane"/>
    <property type="evidence" value="ECO:0007669"/>
    <property type="project" value="UniProtKB-SubCell"/>
</dbReference>
<feature type="compositionally biased region" description="Basic and acidic residues" evidence="5">
    <location>
        <begin position="263"/>
        <end position="277"/>
    </location>
</feature>
<dbReference type="OrthoDB" id="5573651at2759"/>
<sequence length="630" mass="69138">MSIPVSSPSPSCYDPSDPADPPATAHLQPAQSPPSAALVSHNGCDAARNLNSNQRVDAPSPDDFAPLTGPQFEYTQRTPLGDLQDPREYADGALATQKLIAAPLIPLDRQMWVGVDTRTAYFGDQYGRDKIENVPQLLQAGVRRLVLDLWWDGAGLGWQLCPRLKRDGAQVRALRLALEQEQQDLALSLQHLAVSQQQQQQQQQETTLKGAGAGTGVGLGNVSTLTTPPASPQPLSTVESKTHATHATHHGSKDIHRHPSGHASEEATSHGHEKQEDGTTNVKRHLHGTTDATVRHPVDKHSGQQRSKTPTTRRNSGEETSKAHANGKKTDPEDDSKKKPPSRKDKAREWFRKKKGSHHRHSVKAQSRRHKHTYKSTTAPGPAIRGAAIDPSRERREQENKLHHLKMSKSIVSTYDSTAAVDQTVDGITCSSGEDVLMLLQQLQGWVLQTTKRDLEDVLLLVLNLNELGSRPPVTTAPPPLVNNTNLVATMAEGPSMDALALSNNDDHFLQNLVSPNTNVSIKAVLPSMISLKDLFRDAFPDMIYDPTILKRERADLNGTWWREGPVGLDYYNTTIDPGTGRIQAPTGWPTSAYLTADDINRRVLITIGTNNLRSNTTYNISDDLSVLYT</sequence>
<keyword evidence="4" id="KW-0472">Membrane</keyword>
<feature type="compositionally biased region" description="Polar residues" evidence="5">
    <location>
        <begin position="304"/>
        <end position="314"/>
    </location>
</feature>